<feature type="non-terminal residue" evidence="2">
    <location>
        <position position="1"/>
    </location>
</feature>
<comment type="caution">
    <text evidence="2">The sequence shown here is derived from an EMBL/GenBank/DDBJ whole genome shotgun (WGS) entry which is preliminary data.</text>
</comment>
<dbReference type="Proteomes" id="UP001488838">
    <property type="component" value="Unassembled WGS sequence"/>
</dbReference>
<proteinExistence type="predicted"/>
<sequence length="78" mass="8813">QIYTRSVVESVALPAAQNKEVTPPSAENANSSTLYRNTDRQRKKSKMTDEEILEKLRSIVSVGDPKKKYTRFEKIGQG</sequence>
<dbReference type="Gene3D" id="3.30.200.20">
    <property type="entry name" value="Phosphorylase Kinase, domain 1"/>
    <property type="match status" value="1"/>
</dbReference>
<evidence type="ECO:0000313" key="2">
    <source>
        <dbReference type="EMBL" id="KAK7804937.1"/>
    </source>
</evidence>
<organism evidence="2 3">
    <name type="scientific">Myodes glareolus</name>
    <name type="common">Bank vole</name>
    <name type="synonym">Clethrionomys glareolus</name>
    <dbReference type="NCBI Taxonomy" id="447135"/>
    <lineage>
        <taxon>Eukaryota</taxon>
        <taxon>Metazoa</taxon>
        <taxon>Chordata</taxon>
        <taxon>Craniata</taxon>
        <taxon>Vertebrata</taxon>
        <taxon>Euteleostomi</taxon>
        <taxon>Mammalia</taxon>
        <taxon>Eutheria</taxon>
        <taxon>Euarchontoglires</taxon>
        <taxon>Glires</taxon>
        <taxon>Rodentia</taxon>
        <taxon>Myomorpha</taxon>
        <taxon>Muroidea</taxon>
        <taxon>Cricetidae</taxon>
        <taxon>Arvicolinae</taxon>
        <taxon>Myodes</taxon>
    </lineage>
</organism>
<feature type="compositionally biased region" description="Polar residues" evidence="1">
    <location>
        <begin position="25"/>
        <end position="36"/>
    </location>
</feature>
<name>A0AAW0HRZ6_MYOGA</name>
<feature type="region of interest" description="Disordered" evidence="1">
    <location>
        <begin position="18"/>
        <end position="48"/>
    </location>
</feature>
<gene>
    <name evidence="2" type="ORF">U0070_015124</name>
</gene>
<protein>
    <submittedName>
        <fullName evidence="2">Uncharacterized protein</fullName>
    </submittedName>
</protein>
<keyword evidence="3" id="KW-1185">Reference proteome</keyword>
<dbReference type="EMBL" id="JBBHLL010000358">
    <property type="protein sequence ID" value="KAK7804937.1"/>
    <property type="molecule type" value="Genomic_DNA"/>
</dbReference>
<reference evidence="2 3" key="1">
    <citation type="journal article" date="2023" name="bioRxiv">
        <title>Conserved and derived expression patterns and positive selection on dental genes reveal complex evolutionary context of ever-growing rodent molars.</title>
        <authorList>
            <person name="Calamari Z.T."/>
            <person name="Song A."/>
            <person name="Cohen E."/>
            <person name="Akter M."/>
            <person name="Roy R.D."/>
            <person name="Hallikas O."/>
            <person name="Christensen M.M."/>
            <person name="Li P."/>
            <person name="Marangoni P."/>
            <person name="Jernvall J."/>
            <person name="Klein O.D."/>
        </authorList>
    </citation>
    <scope>NUCLEOTIDE SEQUENCE [LARGE SCALE GENOMIC DNA]</scope>
    <source>
        <strain evidence="2">V071</strain>
    </source>
</reference>
<accession>A0AAW0HRZ6</accession>
<evidence type="ECO:0000313" key="3">
    <source>
        <dbReference type="Proteomes" id="UP001488838"/>
    </source>
</evidence>
<evidence type="ECO:0000256" key="1">
    <source>
        <dbReference type="SAM" id="MobiDB-lite"/>
    </source>
</evidence>
<dbReference type="AlphaFoldDB" id="A0AAW0HRZ6"/>